<organism evidence="3 4">
    <name type="scientific">Acuticoccus sediminis</name>
    <dbReference type="NCBI Taxonomy" id="2184697"/>
    <lineage>
        <taxon>Bacteria</taxon>
        <taxon>Pseudomonadati</taxon>
        <taxon>Pseudomonadota</taxon>
        <taxon>Alphaproteobacteria</taxon>
        <taxon>Hyphomicrobiales</taxon>
        <taxon>Amorphaceae</taxon>
        <taxon>Acuticoccus</taxon>
    </lineage>
</organism>
<evidence type="ECO:0000313" key="4">
    <source>
        <dbReference type="Proteomes" id="UP000249590"/>
    </source>
</evidence>
<dbReference type="InterPro" id="IPR052698">
    <property type="entry name" value="MoCofactor_Util/Proc"/>
</dbReference>
<dbReference type="PANTHER" id="PTHR30388">
    <property type="entry name" value="ALDEHYDE OXIDOREDUCTASE MOLYBDENUM COFACTOR ASSEMBLY PROTEIN"/>
    <property type="match status" value="1"/>
</dbReference>
<dbReference type="AlphaFoldDB" id="A0A8B2P3X7"/>
<dbReference type="RefSeq" id="WP_111341808.1">
    <property type="nucleotide sequence ID" value="NZ_QHHQ01000001.1"/>
</dbReference>
<dbReference type="OrthoDB" id="61481at2"/>
<dbReference type="InterPro" id="IPR014308">
    <property type="entry name" value="Xanthine_DH_XdhC"/>
</dbReference>
<gene>
    <name evidence="3" type="primary">xdhC</name>
    <name evidence="3" type="ORF">DLJ53_01800</name>
</gene>
<proteinExistence type="predicted"/>
<dbReference type="InterPro" id="IPR003777">
    <property type="entry name" value="XdhC_CoxI"/>
</dbReference>
<feature type="domain" description="XdhC- CoxI" evidence="1">
    <location>
        <begin position="18"/>
        <end position="76"/>
    </location>
</feature>
<comment type="caution">
    <text evidence="3">The sequence shown here is derived from an EMBL/GenBank/DDBJ whole genome shotgun (WGS) entry which is preliminary data.</text>
</comment>
<evidence type="ECO:0000259" key="1">
    <source>
        <dbReference type="Pfam" id="PF02625"/>
    </source>
</evidence>
<dbReference type="Proteomes" id="UP000249590">
    <property type="component" value="Unassembled WGS sequence"/>
</dbReference>
<dbReference type="InterPro" id="IPR027051">
    <property type="entry name" value="XdhC_Rossmann_dom"/>
</dbReference>
<protein>
    <submittedName>
        <fullName evidence="3">Xanthine dehydrogenase accessory protein XdhC</fullName>
    </submittedName>
</protein>
<dbReference type="Gene3D" id="3.40.50.720">
    <property type="entry name" value="NAD(P)-binding Rossmann-like Domain"/>
    <property type="match status" value="1"/>
</dbReference>
<evidence type="ECO:0000313" key="3">
    <source>
        <dbReference type="EMBL" id="RAI03279.1"/>
    </source>
</evidence>
<dbReference type="NCBIfam" id="TIGR02964">
    <property type="entry name" value="xanthine_xdhC"/>
    <property type="match status" value="1"/>
</dbReference>
<feature type="domain" description="XdhC Rossmann" evidence="2">
    <location>
        <begin position="128"/>
        <end position="262"/>
    </location>
</feature>
<sequence>MAGTGEASLERLRDFVAKGPTVVAAITRKAGSTPRDRGAWLIVSPERFVGTIGGGEAERRTVEAARRMLQDGAATLTLDLPLGPALDQCCGGHLIVALKRIETPPEGPFTIEEDGPLLTDPPRRSISVYGAGHVGQALVRALAPLPFDVTWIDARHESAFPVDGPIPCRRIALPETVAVEAPDDAFHLVMTHSHAVDLEIVAAVLGRPFGFLGLIGSASKKAAFLHRLHERGLDTSRLVCPIGLDIPGKEPAVIAASVAAQLLKVDRGC</sequence>
<reference evidence="3 4" key="1">
    <citation type="submission" date="2018-05" db="EMBL/GenBank/DDBJ databases">
        <title>Acuticoccus sediminis sp. nov., isolated from deep-sea sediment of Indian Ocean.</title>
        <authorList>
            <person name="Liu X."/>
            <person name="Lai Q."/>
            <person name="Du Y."/>
            <person name="Sun F."/>
            <person name="Zhang X."/>
            <person name="Wang S."/>
            <person name="Shao Z."/>
        </authorList>
    </citation>
    <scope>NUCLEOTIDE SEQUENCE [LARGE SCALE GENOMIC DNA]</scope>
    <source>
        <strain evidence="3 4">PTG4-2</strain>
    </source>
</reference>
<dbReference type="Pfam" id="PF13478">
    <property type="entry name" value="XdhC_C"/>
    <property type="match status" value="1"/>
</dbReference>
<dbReference type="EMBL" id="QHHQ01000001">
    <property type="protein sequence ID" value="RAI03279.1"/>
    <property type="molecule type" value="Genomic_DNA"/>
</dbReference>
<dbReference type="Pfam" id="PF02625">
    <property type="entry name" value="XdhC_CoxI"/>
    <property type="match status" value="1"/>
</dbReference>
<keyword evidence="4" id="KW-1185">Reference proteome</keyword>
<evidence type="ECO:0000259" key="2">
    <source>
        <dbReference type="Pfam" id="PF13478"/>
    </source>
</evidence>
<accession>A0A8B2P3X7</accession>
<name>A0A8B2P3X7_9HYPH</name>
<dbReference type="PANTHER" id="PTHR30388:SF6">
    <property type="entry name" value="XANTHINE DEHYDROGENASE SUBUNIT A-RELATED"/>
    <property type="match status" value="1"/>
</dbReference>